<dbReference type="Gene3D" id="2.60.120.380">
    <property type="match status" value="1"/>
</dbReference>
<dbReference type="PROSITE" id="PS51468">
    <property type="entry name" value="VIT"/>
    <property type="match status" value="1"/>
</dbReference>
<name>A0ABQ2D108_9DEIO</name>
<feature type="chain" id="PRO_5047045148" description="VIT domain-containing protein" evidence="2">
    <location>
        <begin position="23"/>
        <end position="955"/>
    </location>
</feature>
<dbReference type="PANTHER" id="PTHR45737">
    <property type="entry name" value="VON WILLEBRAND FACTOR A DOMAIN-CONTAINING PROTEIN 5A"/>
    <property type="match status" value="1"/>
</dbReference>
<evidence type="ECO:0000313" key="5">
    <source>
        <dbReference type="Proteomes" id="UP000632222"/>
    </source>
</evidence>
<dbReference type="InterPro" id="IPR019220">
    <property type="entry name" value="DUF2135"/>
</dbReference>
<dbReference type="Proteomes" id="UP000632222">
    <property type="component" value="Unassembled WGS sequence"/>
</dbReference>
<dbReference type="Pfam" id="PF09906">
    <property type="entry name" value="DUF2135"/>
    <property type="match status" value="1"/>
</dbReference>
<evidence type="ECO:0000259" key="3">
    <source>
        <dbReference type="PROSITE" id="PS51468"/>
    </source>
</evidence>
<dbReference type="Gene3D" id="1.25.40.10">
    <property type="entry name" value="Tetratricopeptide repeat domain"/>
    <property type="match status" value="1"/>
</dbReference>
<organism evidence="4 5">
    <name type="scientific">Deinococcus roseus</name>
    <dbReference type="NCBI Taxonomy" id="392414"/>
    <lineage>
        <taxon>Bacteria</taxon>
        <taxon>Thermotogati</taxon>
        <taxon>Deinococcota</taxon>
        <taxon>Deinococci</taxon>
        <taxon>Deinococcales</taxon>
        <taxon>Deinococcaceae</taxon>
        <taxon>Deinococcus</taxon>
    </lineage>
</organism>
<feature type="region of interest" description="Disordered" evidence="1">
    <location>
        <begin position="578"/>
        <end position="603"/>
    </location>
</feature>
<dbReference type="InterPro" id="IPR011990">
    <property type="entry name" value="TPR-like_helical_dom_sf"/>
</dbReference>
<feature type="domain" description="VIT" evidence="3">
    <location>
        <begin position="28"/>
        <end position="156"/>
    </location>
</feature>
<feature type="compositionally biased region" description="Low complexity" evidence="1">
    <location>
        <begin position="620"/>
        <end position="641"/>
    </location>
</feature>
<proteinExistence type="predicted"/>
<protein>
    <recommendedName>
        <fullName evidence="3">VIT domain-containing protein</fullName>
    </recommendedName>
</protein>
<dbReference type="InterPro" id="IPR013694">
    <property type="entry name" value="VIT"/>
</dbReference>
<feature type="signal peptide" evidence="2">
    <location>
        <begin position="1"/>
        <end position="22"/>
    </location>
</feature>
<feature type="region of interest" description="Disordered" evidence="1">
    <location>
        <begin position="615"/>
        <end position="644"/>
    </location>
</feature>
<evidence type="ECO:0000256" key="2">
    <source>
        <dbReference type="SAM" id="SignalP"/>
    </source>
</evidence>
<evidence type="ECO:0000256" key="1">
    <source>
        <dbReference type="SAM" id="MobiDB-lite"/>
    </source>
</evidence>
<dbReference type="Pfam" id="PF08487">
    <property type="entry name" value="VIT"/>
    <property type="match status" value="1"/>
</dbReference>
<dbReference type="SUPFAM" id="SSF48452">
    <property type="entry name" value="TPR-like"/>
    <property type="match status" value="1"/>
</dbReference>
<dbReference type="RefSeq" id="WP_189002459.1">
    <property type="nucleotide sequence ID" value="NZ_BMOD01000005.1"/>
</dbReference>
<dbReference type="PANTHER" id="PTHR45737:SF6">
    <property type="entry name" value="VON WILLEBRAND FACTOR A DOMAIN-CONTAINING PROTEIN 5A"/>
    <property type="match status" value="1"/>
</dbReference>
<evidence type="ECO:0000313" key="4">
    <source>
        <dbReference type="EMBL" id="GGJ33058.1"/>
    </source>
</evidence>
<comment type="caution">
    <text evidence="4">The sequence shown here is derived from an EMBL/GenBank/DDBJ whole genome shotgun (WGS) entry which is preliminary data.</text>
</comment>
<keyword evidence="2" id="KW-0732">Signal</keyword>
<accession>A0ABQ2D108</accession>
<keyword evidence="5" id="KW-1185">Reference proteome</keyword>
<gene>
    <name evidence="4" type="ORF">GCM10008938_19150</name>
</gene>
<sequence>MYKWLMLSASLLLMAQAPHVAAQSIVTRPALTVKTTPRETPVQLRAVTVNAEISGPFAQTEIELTFYNPNRRILEGELEFPLLEGQTVTGFALDFNGKWRDAVAIEKPRAQQVFEDVVRGNVDPALLQVTKGNNYKLRVYPLPAQGIRKVKLRITEHLNSAGGVYRLPLSYSALSRLRVNLNITNNDATLRTPEGLSELQDLELKPRGTSGQSLQFDEANFTGEGMLEVQLTGASETATFSQNLQGQRYFMAVVPRPQLTVPRIAPQSMEILWDSSLSGLKRDHDKELALLEGYFQKFPNLTVKLVRFRNVADAAETFEVKGGNWEDLREALLKTIYDGGTDFDALNAPPGASERLIFTDGLDNMTEAALAASSVPVDVVSSAVSSDPVRLKFLAQSGGKSINLTRLSKDQALQELLYGTVQLQKLTARGAKNLVVHEDPESWTIAGILTDNTAQLSYQLAGETQTLKVSSASPRSTQVAPLWASWTVEQLRGEERLNEAAIQRLGKQFNLVTPQTSLIVLDTVQDYVRYEIEPPAELQAEYQQLIQEQDNTVQTQKRNHQDMVLGLLQGYQDWWKKDFPKGDVPKPAEPQKSGEAEGEEGIAFDMAETNDTEMRLSRNEMPSPSVAAPASMAPSPEPVAADTAGGVPQPAGNQISIQLKKWTSDAPYIRRMQEAQARDLYAIYLDERPEYENSTAFFLDVADQLFEKKLPDLALRVLSNLSELELENRSILRIQAYRYLQAGYPELAIPLLEEVVKLAPYEPQSFRDLGLAYQQAHKDQKAIENLYRVVDQQWDGRFSEVELIALNELNAIVHASKTKLDTSFMDPRFLQDLPVDLRVVLTWDADNTDMDLWITDPNQERVYYGHRLSHQGGRISHDLTGGYGPEEFSLKTAKKGKYTIQADYYGSRQQILAGAVTLQAKLITHFGTPEQQEQLITLRLKDSNDNVFVGEFEVK</sequence>
<reference evidence="5" key="1">
    <citation type="journal article" date="2019" name="Int. J. Syst. Evol. Microbiol.">
        <title>The Global Catalogue of Microorganisms (GCM) 10K type strain sequencing project: providing services to taxonomists for standard genome sequencing and annotation.</title>
        <authorList>
            <consortium name="The Broad Institute Genomics Platform"/>
            <consortium name="The Broad Institute Genome Sequencing Center for Infectious Disease"/>
            <person name="Wu L."/>
            <person name="Ma J."/>
        </authorList>
    </citation>
    <scope>NUCLEOTIDE SEQUENCE [LARGE SCALE GENOMIC DNA]</scope>
    <source>
        <strain evidence="5">JCM 14370</strain>
    </source>
</reference>
<dbReference type="EMBL" id="BMOD01000005">
    <property type="protein sequence ID" value="GGJ33058.1"/>
    <property type="molecule type" value="Genomic_DNA"/>
</dbReference>